<proteinExistence type="predicted"/>
<comment type="caution">
    <text evidence="1">The sequence shown here is derived from an EMBL/GenBank/DDBJ whole genome shotgun (WGS) entry which is preliminary data.</text>
</comment>
<dbReference type="Proteomes" id="UP001479436">
    <property type="component" value="Unassembled WGS sequence"/>
</dbReference>
<reference evidence="1 2" key="1">
    <citation type="submission" date="2023-04" db="EMBL/GenBank/DDBJ databases">
        <title>Genome of Basidiobolus ranarum AG-B5.</title>
        <authorList>
            <person name="Stajich J.E."/>
            <person name="Carter-House D."/>
            <person name="Gryganskyi A."/>
        </authorList>
    </citation>
    <scope>NUCLEOTIDE SEQUENCE [LARGE SCALE GENOMIC DNA]</scope>
    <source>
        <strain evidence="1 2">AG-B5</strain>
    </source>
</reference>
<name>A0ABR2WG31_9FUNG</name>
<evidence type="ECO:0008006" key="3">
    <source>
        <dbReference type="Google" id="ProtNLM"/>
    </source>
</evidence>
<dbReference type="InterPro" id="IPR032710">
    <property type="entry name" value="NTF2-like_dom_sf"/>
</dbReference>
<protein>
    <recommendedName>
        <fullName evidence="3">Tim44-like domain-containing protein</fullName>
    </recommendedName>
</protein>
<organism evidence="1 2">
    <name type="scientific">Basidiobolus ranarum</name>
    <dbReference type="NCBI Taxonomy" id="34480"/>
    <lineage>
        <taxon>Eukaryota</taxon>
        <taxon>Fungi</taxon>
        <taxon>Fungi incertae sedis</taxon>
        <taxon>Zoopagomycota</taxon>
        <taxon>Entomophthoromycotina</taxon>
        <taxon>Basidiobolomycetes</taxon>
        <taxon>Basidiobolales</taxon>
        <taxon>Basidiobolaceae</taxon>
        <taxon>Basidiobolus</taxon>
    </lineage>
</organism>
<gene>
    <name evidence="1" type="ORF">K7432_015442</name>
</gene>
<evidence type="ECO:0000313" key="2">
    <source>
        <dbReference type="Proteomes" id="UP001479436"/>
    </source>
</evidence>
<keyword evidence="2" id="KW-1185">Reference proteome</keyword>
<evidence type="ECO:0000313" key="1">
    <source>
        <dbReference type="EMBL" id="KAK9760478.1"/>
    </source>
</evidence>
<sequence length="327" mass="37657">MLSSMSRTNILRRGVHVHQHAIKSYILGPTTKLSPFQLSKRFFSAEGSEKPEPTTVSQTQDEPVNFPWLYGNQPARISTPEYNMHPRVKDFPLAEYIVPPIARWHCGSKLQSYTSPDYFPDQFLIGAALATKEVCRDISNKNLPQLKNNLTPKLYERYVSEFENLSKQNATVNLDFIRLYDGFVKDVWVIEGPKKALTDTENFVRRQTCTYTLAYHKKGLESESFAKYVEFISKESDKGICFKVDVEVDADMHFQLEQKDKTLVDDKARRSIIMSFETEYFEPANKLTEAWNDGTFAWRVSDIDRLLEYEEATKPATPKSTESTTSI</sequence>
<dbReference type="SUPFAM" id="SSF54427">
    <property type="entry name" value="NTF2-like"/>
    <property type="match status" value="1"/>
</dbReference>
<accession>A0ABR2WG31</accession>
<dbReference type="EMBL" id="JASJQH010002095">
    <property type="protein sequence ID" value="KAK9760478.1"/>
    <property type="molecule type" value="Genomic_DNA"/>
</dbReference>